<reference evidence="4 5" key="1">
    <citation type="submission" date="2024-02" db="EMBL/GenBank/DDBJ databases">
        <title>De novo assembly and annotation of 12 fungi associated with fruit tree decline syndrome in Ontario, Canada.</title>
        <authorList>
            <person name="Sulman M."/>
            <person name="Ellouze W."/>
            <person name="Ilyukhin E."/>
        </authorList>
    </citation>
    <scope>NUCLEOTIDE SEQUENCE [LARGE SCALE GENOMIC DNA]</scope>
    <source>
        <strain evidence="4 5">M169</strain>
    </source>
</reference>
<dbReference type="InterPro" id="IPR036291">
    <property type="entry name" value="NAD(P)-bd_dom_sf"/>
</dbReference>
<dbReference type="EMBL" id="JAKNSF020000048">
    <property type="protein sequence ID" value="KAK7725559.1"/>
    <property type="molecule type" value="Genomic_DNA"/>
</dbReference>
<name>A0ABR1P3N7_DIAER</name>
<evidence type="ECO:0000256" key="2">
    <source>
        <dbReference type="ARBA" id="ARBA00022833"/>
    </source>
</evidence>
<evidence type="ECO:0008006" key="6">
    <source>
        <dbReference type="Google" id="ProtNLM"/>
    </source>
</evidence>
<sequence length="129" mass="14363">MILLGHIPRGNRNQPPQAIDCLLLTGAQQPDWSRVIPLVKRGGTISAMTVDPAELRLPYMDLVMNAVQIQGNLPAPPRLHREMLEFAAQHGIAPIIETFPFDEEGINAAMEKLRSGKMRYRGVIERIAT</sequence>
<dbReference type="InterPro" id="IPR047109">
    <property type="entry name" value="CAD-like"/>
</dbReference>
<evidence type="ECO:0000256" key="3">
    <source>
        <dbReference type="ARBA" id="ARBA00023002"/>
    </source>
</evidence>
<gene>
    <name evidence="4" type="ORF">SLS63_008013</name>
</gene>
<accession>A0ABR1P3N7</accession>
<dbReference type="Gene3D" id="3.40.50.720">
    <property type="entry name" value="NAD(P)-binding Rossmann-like Domain"/>
    <property type="match status" value="1"/>
</dbReference>
<dbReference type="PANTHER" id="PTHR42683">
    <property type="entry name" value="ALDEHYDE REDUCTASE"/>
    <property type="match status" value="1"/>
</dbReference>
<evidence type="ECO:0000256" key="1">
    <source>
        <dbReference type="ARBA" id="ARBA00022723"/>
    </source>
</evidence>
<proteinExistence type="predicted"/>
<keyword evidence="1" id="KW-0479">Metal-binding</keyword>
<dbReference type="Gene3D" id="3.90.180.10">
    <property type="entry name" value="Medium-chain alcohol dehydrogenases, catalytic domain"/>
    <property type="match status" value="1"/>
</dbReference>
<evidence type="ECO:0000313" key="4">
    <source>
        <dbReference type="EMBL" id="KAK7725559.1"/>
    </source>
</evidence>
<dbReference type="Proteomes" id="UP001430848">
    <property type="component" value="Unassembled WGS sequence"/>
</dbReference>
<keyword evidence="3" id="KW-0560">Oxidoreductase</keyword>
<comment type="caution">
    <text evidence="4">The sequence shown here is derived from an EMBL/GenBank/DDBJ whole genome shotgun (WGS) entry which is preliminary data.</text>
</comment>
<organism evidence="4 5">
    <name type="scientific">Diaporthe eres</name>
    <name type="common">Phomopsis oblonga</name>
    <dbReference type="NCBI Taxonomy" id="83184"/>
    <lineage>
        <taxon>Eukaryota</taxon>
        <taxon>Fungi</taxon>
        <taxon>Dikarya</taxon>
        <taxon>Ascomycota</taxon>
        <taxon>Pezizomycotina</taxon>
        <taxon>Sordariomycetes</taxon>
        <taxon>Sordariomycetidae</taxon>
        <taxon>Diaporthales</taxon>
        <taxon>Diaporthaceae</taxon>
        <taxon>Diaporthe</taxon>
        <taxon>Diaporthe eres species complex</taxon>
    </lineage>
</organism>
<dbReference type="SUPFAM" id="SSF51735">
    <property type="entry name" value="NAD(P)-binding Rossmann-fold domains"/>
    <property type="match status" value="1"/>
</dbReference>
<keyword evidence="2" id="KW-0862">Zinc</keyword>
<evidence type="ECO:0000313" key="5">
    <source>
        <dbReference type="Proteomes" id="UP001430848"/>
    </source>
</evidence>
<keyword evidence="5" id="KW-1185">Reference proteome</keyword>
<protein>
    <recommendedName>
        <fullName evidence="6">Alcohol dehydrogenase</fullName>
    </recommendedName>
</protein>